<feature type="region of interest" description="Disordered" evidence="1">
    <location>
        <begin position="24"/>
        <end position="50"/>
    </location>
</feature>
<gene>
    <name evidence="2" type="ORF">CUJ86_03100</name>
</gene>
<organism evidence="2 3">
    <name type="scientific">Methanofollis fontis</name>
    <dbReference type="NCBI Taxonomy" id="2052832"/>
    <lineage>
        <taxon>Archaea</taxon>
        <taxon>Methanobacteriati</taxon>
        <taxon>Methanobacteriota</taxon>
        <taxon>Stenosarchaea group</taxon>
        <taxon>Methanomicrobia</taxon>
        <taxon>Methanomicrobiales</taxon>
        <taxon>Methanomicrobiaceae</taxon>
        <taxon>Methanofollis</taxon>
    </lineage>
</organism>
<comment type="caution">
    <text evidence="2">The sequence shown here is derived from an EMBL/GenBank/DDBJ whole genome shotgun (WGS) entry which is preliminary data.</text>
</comment>
<name>A0A483CTK5_9EURY</name>
<feature type="compositionally biased region" description="Low complexity" evidence="1">
    <location>
        <begin position="27"/>
        <end position="47"/>
    </location>
</feature>
<evidence type="ECO:0000313" key="2">
    <source>
        <dbReference type="EMBL" id="TAJ45714.1"/>
    </source>
</evidence>
<dbReference type="PROSITE" id="PS51257">
    <property type="entry name" value="PROKAR_LIPOPROTEIN"/>
    <property type="match status" value="1"/>
</dbReference>
<dbReference type="OrthoDB" id="112199at2157"/>
<protein>
    <submittedName>
        <fullName evidence="2">Uncharacterized protein</fullName>
    </submittedName>
</protein>
<evidence type="ECO:0000313" key="3">
    <source>
        <dbReference type="Proteomes" id="UP000292580"/>
    </source>
</evidence>
<reference evidence="2 3" key="1">
    <citation type="submission" date="2017-11" db="EMBL/GenBank/DDBJ databases">
        <title>Isolation and Characterization of Methanofollis Species from Methane Seep Offshore SW Taiwan.</title>
        <authorList>
            <person name="Teng N.-H."/>
            <person name="Lai M.-C."/>
            <person name="Chen S.-C."/>
        </authorList>
    </citation>
    <scope>NUCLEOTIDE SEQUENCE [LARGE SCALE GENOMIC DNA]</scope>
    <source>
        <strain evidence="2 3">FWC-SCC2</strain>
    </source>
</reference>
<keyword evidence="3" id="KW-1185">Reference proteome</keyword>
<dbReference type="Proteomes" id="UP000292580">
    <property type="component" value="Unassembled WGS sequence"/>
</dbReference>
<dbReference type="AlphaFoldDB" id="A0A483CTK5"/>
<proteinExistence type="predicted"/>
<dbReference type="EMBL" id="PGCL01000001">
    <property type="protein sequence ID" value="TAJ45714.1"/>
    <property type="molecule type" value="Genomic_DNA"/>
</dbReference>
<sequence>MQGKITLLFLLLIGAVLAGGCTGGDQDGTTPEPTSVPETTAEPSPTVGAIEQPVPTPPGDWGGDSPYEVGFVDPSTYHIPTPTPTVGMTRPPDDLYLVDSSGGWGSDTDPSRMRPYMNISAANASGVMTSDIFYIPFLYWRINATVLAHNAEYSTFKMEIMDANDPSREVGEIQMWASDFAGNGTEQTYTHSEDLLFREGYKEYYLVIRPSSIRSFDIRIEGPAKYMI</sequence>
<evidence type="ECO:0000256" key="1">
    <source>
        <dbReference type="SAM" id="MobiDB-lite"/>
    </source>
</evidence>
<accession>A0A483CTK5</accession>
<dbReference type="RefSeq" id="WP_130646079.1">
    <property type="nucleotide sequence ID" value="NZ_PGCL01000001.1"/>
</dbReference>